<evidence type="ECO:0000313" key="2">
    <source>
        <dbReference type="EMBL" id="MFC2999878.1"/>
    </source>
</evidence>
<dbReference type="CDD" id="cd06588">
    <property type="entry name" value="PhnB_like"/>
    <property type="match status" value="1"/>
</dbReference>
<keyword evidence="3" id="KW-1185">Reference proteome</keyword>
<dbReference type="InterPro" id="IPR009725">
    <property type="entry name" value="3_dmu_93_MTrfase"/>
</dbReference>
<dbReference type="PANTHER" id="PTHR33990">
    <property type="entry name" value="PROTEIN YJDN-RELATED"/>
    <property type="match status" value="1"/>
</dbReference>
<protein>
    <submittedName>
        <fullName evidence="2">VOC family protein</fullName>
    </submittedName>
</protein>
<dbReference type="InterPro" id="IPR028973">
    <property type="entry name" value="PhnB-like"/>
</dbReference>
<proteinExistence type="predicted"/>
<evidence type="ECO:0000259" key="1">
    <source>
        <dbReference type="Pfam" id="PF06983"/>
    </source>
</evidence>
<comment type="caution">
    <text evidence="2">The sequence shown here is derived from an EMBL/GenBank/DDBJ whole genome shotgun (WGS) entry which is preliminary data.</text>
</comment>
<name>A0ABV7BTK4_9PROT</name>
<dbReference type="PANTHER" id="PTHR33990:SF2">
    <property type="entry name" value="PHNB-LIKE DOMAIN-CONTAINING PROTEIN"/>
    <property type="match status" value="1"/>
</dbReference>
<gene>
    <name evidence="2" type="ORF">ACFOD3_08230</name>
</gene>
<dbReference type="EMBL" id="JBHRSB010000002">
    <property type="protein sequence ID" value="MFC2999878.1"/>
    <property type="molecule type" value="Genomic_DNA"/>
</dbReference>
<reference evidence="3" key="1">
    <citation type="journal article" date="2019" name="Int. J. Syst. Evol. Microbiol.">
        <title>The Global Catalogue of Microorganisms (GCM) 10K type strain sequencing project: providing services to taxonomists for standard genome sequencing and annotation.</title>
        <authorList>
            <consortium name="The Broad Institute Genomics Platform"/>
            <consortium name="The Broad Institute Genome Sequencing Center for Infectious Disease"/>
            <person name="Wu L."/>
            <person name="Ma J."/>
        </authorList>
    </citation>
    <scope>NUCLEOTIDE SEQUENCE [LARGE SCALE GENOMIC DNA]</scope>
    <source>
        <strain evidence="3">CGMCC 1.16855</strain>
    </source>
</reference>
<accession>A0ABV7BTK4</accession>
<feature type="domain" description="PhnB-like" evidence="1">
    <location>
        <begin position="4"/>
        <end position="114"/>
    </location>
</feature>
<dbReference type="RefSeq" id="WP_216835956.1">
    <property type="nucleotide sequence ID" value="NZ_JAFNJS010000002.1"/>
</dbReference>
<organism evidence="2 3">
    <name type="scientific">Falsiroseomonas tokyonensis</name>
    <dbReference type="NCBI Taxonomy" id="430521"/>
    <lineage>
        <taxon>Bacteria</taxon>
        <taxon>Pseudomonadati</taxon>
        <taxon>Pseudomonadota</taxon>
        <taxon>Alphaproteobacteria</taxon>
        <taxon>Acetobacterales</taxon>
        <taxon>Roseomonadaceae</taxon>
        <taxon>Falsiroseomonas</taxon>
    </lineage>
</organism>
<evidence type="ECO:0000313" key="3">
    <source>
        <dbReference type="Proteomes" id="UP001595420"/>
    </source>
</evidence>
<dbReference type="Proteomes" id="UP001595420">
    <property type="component" value="Unassembled WGS sequence"/>
</dbReference>
<dbReference type="PIRSF" id="PIRSF021700">
    <property type="entry name" value="3_dmu_93_MTrfase"/>
    <property type="match status" value="1"/>
</dbReference>
<dbReference type="Pfam" id="PF06983">
    <property type="entry name" value="3-dmu-9_3-mt"/>
    <property type="match status" value="1"/>
</dbReference>
<sequence>MSGLTICLWYDDEAEEAARFYVQAFRDAGKPAELGPTMRQGVDTPVLTAEFTLDGQRFVGLNGGPAFKPTMAHSLMVECRDQAQIDHFWSRLSQGGETSQCGWLIDRWGYAWQILPAEMMAMVRDPDRGRGERVFRAMQGMTKLDIAALRAARDAG</sequence>